<feature type="chain" id="PRO_5040761008" evidence="2">
    <location>
        <begin position="17"/>
        <end position="132"/>
    </location>
</feature>
<feature type="signal peptide" evidence="2">
    <location>
        <begin position="1"/>
        <end position="16"/>
    </location>
</feature>
<sequence length="132" mass="14400">MFLIIVFKASFGLSSSSCSNSASRRSPSRSITPDDVSTTTAWESLDPTVSSTVANMIATTLNSIKSSNFRPRQLHPSQKQLSYLSEPPARTTRWPNNNFPLLLYRDSVPAASAIARYSPQALKAIATTFSDV</sequence>
<dbReference type="EMBL" id="BSXW01000480">
    <property type="protein sequence ID" value="GMF23582.1"/>
    <property type="molecule type" value="Genomic_DNA"/>
</dbReference>
<reference evidence="3" key="1">
    <citation type="submission" date="2023-04" db="EMBL/GenBank/DDBJ databases">
        <title>Phytophthora lilii NBRC 32176.</title>
        <authorList>
            <person name="Ichikawa N."/>
            <person name="Sato H."/>
            <person name="Tonouchi N."/>
        </authorList>
    </citation>
    <scope>NUCLEOTIDE SEQUENCE</scope>
    <source>
        <strain evidence="3">NBRC 32176</strain>
    </source>
</reference>
<dbReference type="Proteomes" id="UP001165083">
    <property type="component" value="Unassembled WGS sequence"/>
</dbReference>
<comment type="caution">
    <text evidence="3">The sequence shown here is derived from an EMBL/GenBank/DDBJ whole genome shotgun (WGS) entry which is preliminary data.</text>
</comment>
<evidence type="ECO:0000313" key="3">
    <source>
        <dbReference type="EMBL" id="GMF23582.1"/>
    </source>
</evidence>
<protein>
    <submittedName>
        <fullName evidence="3">Unnamed protein product</fullName>
    </submittedName>
</protein>
<evidence type="ECO:0000256" key="1">
    <source>
        <dbReference type="SAM" id="MobiDB-lite"/>
    </source>
</evidence>
<name>A0A9W6U1X4_9STRA</name>
<keyword evidence="4" id="KW-1185">Reference proteome</keyword>
<proteinExistence type="predicted"/>
<feature type="region of interest" description="Disordered" evidence="1">
    <location>
        <begin position="14"/>
        <end position="38"/>
    </location>
</feature>
<dbReference type="AlphaFoldDB" id="A0A9W6U1X4"/>
<organism evidence="3 4">
    <name type="scientific">Phytophthora lilii</name>
    <dbReference type="NCBI Taxonomy" id="2077276"/>
    <lineage>
        <taxon>Eukaryota</taxon>
        <taxon>Sar</taxon>
        <taxon>Stramenopiles</taxon>
        <taxon>Oomycota</taxon>
        <taxon>Peronosporomycetes</taxon>
        <taxon>Peronosporales</taxon>
        <taxon>Peronosporaceae</taxon>
        <taxon>Phytophthora</taxon>
    </lineage>
</organism>
<evidence type="ECO:0000256" key="2">
    <source>
        <dbReference type="SAM" id="SignalP"/>
    </source>
</evidence>
<keyword evidence="2" id="KW-0732">Signal</keyword>
<gene>
    <name evidence="3" type="ORF">Plil01_000954400</name>
</gene>
<accession>A0A9W6U1X4</accession>
<evidence type="ECO:0000313" key="4">
    <source>
        <dbReference type="Proteomes" id="UP001165083"/>
    </source>
</evidence>
<feature type="compositionally biased region" description="Low complexity" evidence="1">
    <location>
        <begin position="14"/>
        <end position="30"/>
    </location>
</feature>